<protein>
    <recommendedName>
        <fullName evidence="3">RNA-binding protein KhpA</fullName>
    </recommendedName>
    <alternativeName>
        <fullName evidence="3">KH-domain protein A</fullName>
    </alternativeName>
</protein>
<dbReference type="GO" id="GO:0005737">
    <property type="term" value="C:cytoplasm"/>
    <property type="evidence" value="ECO:0007669"/>
    <property type="project" value="UniProtKB-SubCell"/>
</dbReference>
<dbReference type="Gene3D" id="3.30.300.20">
    <property type="match status" value="1"/>
</dbReference>
<dbReference type="InterPro" id="IPR009019">
    <property type="entry name" value="KH_sf_prok-type"/>
</dbReference>
<reference evidence="4 5" key="1">
    <citation type="journal article" date="2015" name="Microbiome">
        <title>Genomic resolution of linkages in carbon, nitrogen, and sulfur cycling among widespread estuary sediment bacteria.</title>
        <authorList>
            <person name="Baker B.J."/>
            <person name="Lazar C.S."/>
            <person name="Teske A.P."/>
            <person name="Dick G.J."/>
        </authorList>
    </citation>
    <scope>NUCLEOTIDE SEQUENCE [LARGE SCALE GENOMIC DNA]</scope>
    <source>
        <strain evidence="4">DG_56</strain>
    </source>
</reference>
<evidence type="ECO:0000313" key="4">
    <source>
        <dbReference type="EMBL" id="KPJ63051.1"/>
    </source>
</evidence>
<gene>
    <name evidence="3" type="primary">khpA</name>
    <name evidence="4" type="ORF">AMK68_04220</name>
</gene>
<evidence type="ECO:0000256" key="2">
    <source>
        <dbReference type="ARBA" id="ARBA00022884"/>
    </source>
</evidence>
<organism evidence="4 5">
    <name type="scientific">candidate division KD3-62 bacterium DG_56</name>
    <dbReference type="NCBI Taxonomy" id="1704032"/>
    <lineage>
        <taxon>Bacteria</taxon>
        <taxon>candidate division KD3-62</taxon>
    </lineage>
</organism>
<evidence type="ECO:0000313" key="5">
    <source>
        <dbReference type="Proteomes" id="UP000052020"/>
    </source>
</evidence>
<dbReference type="GO" id="GO:0003723">
    <property type="term" value="F:RNA binding"/>
    <property type="evidence" value="ECO:0007669"/>
    <property type="project" value="UniProtKB-UniRule"/>
</dbReference>
<keyword evidence="3" id="KW-0961">Cell wall biogenesis/degradation</keyword>
<dbReference type="SUPFAM" id="SSF54814">
    <property type="entry name" value="Prokaryotic type KH domain (KH-domain type II)"/>
    <property type="match status" value="1"/>
</dbReference>
<name>A0A0S7XLC0_9BACT</name>
<dbReference type="EMBL" id="LIZY01000093">
    <property type="protein sequence ID" value="KPJ63051.1"/>
    <property type="molecule type" value="Genomic_DNA"/>
</dbReference>
<sequence length="107" mass="11719">MSDTAQAEGQGDESRARDLVELIVKALVDYPEHVEVLEQVGERSIVIRVRVPGDEVGKVIGRGGRIANSLRLLAKAAATKIQKSVWVDIAKSEQEETAEAKEEHTRS</sequence>
<dbReference type="AlphaFoldDB" id="A0A0S7XLC0"/>
<keyword evidence="3" id="KW-0133">Cell shape</keyword>
<keyword evidence="1 3" id="KW-0963">Cytoplasm</keyword>
<keyword evidence="2 3" id="KW-0694">RNA-binding</keyword>
<comment type="similarity">
    <text evidence="3">Belongs to the KhpA RNA-binding protein family.</text>
</comment>
<comment type="subcellular location">
    <subcellularLocation>
        <location evidence="3">Cytoplasm</location>
    </subcellularLocation>
</comment>
<dbReference type="GO" id="GO:0071555">
    <property type="term" value="P:cell wall organization"/>
    <property type="evidence" value="ECO:0007669"/>
    <property type="project" value="UniProtKB-KW"/>
</dbReference>
<dbReference type="Proteomes" id="UP000052020">
    <property type="component" value="Unassembled WGS sequence"/>
</dbReference>
<dbReference type="InterPro" id="IPR015946">
    <property type="entry name" value="KH_dom-like_a/b"/>
</dbReference>
<keyword evidence="3" id="KW-0143">Chaperone</keyword>
<dbReference type="HAMAP" id="MF_00088">
    <property type="entry name" value="KhpA"/>
    <property type="match status" value="1"/>
</dbReference>
<comment type="function">
    <text evidence="3">A probable RNA chaperone. Forms a complex with KhpB which binds to cellular RNA and controls its expression. Plays a role in peptidoglycan (PG) homeostasis and cell length regulation.</text>
</comment>
<comment type="caution">
    <text evidence="4">The sequence shown here is derived from an EMBL/GenBank/DDBJ whole genome shotgun (WGS) entry which is preliminary data.</text>
</comment>
<accession>A0A0S7XLC0</accession>
<dbReference type="PANTHER" id="PTHR34654:SF1">
    <property type="entry name" value="RNA-BINDING PROTEIN KHPA"/>
    <property type="match status" value="1"/>
</dbReference>
<dbReference type="PANTHER" id="PTHR34654">
    <property type="entry name" value="UPF0109 PROTEIN SCO5592"/>
    <property type="match status" value="1"/>
</dbReference>
<dbReference type="GO" id="GO:0008360">
    <property type="term" value="P:regulation of cell shape"/>
    <property type="evidence" value="ECO:0007669"/>
    <property type="project" value="UniProtKB-KW"/>
</dbReference>
<dbReference type="PROSITE" id="PS50084">
    <property type="entry name" value="KH_TYPE_1"/>
    <property type="match status" value="1"/>
</dbReference>
<evidence type="ECO:0000256" key="1">
    <source>
        <dbReference type="ARBA" id="ARBA00022490"/>
    </source>
</evidence>
<proteinExistence type="inferred from homology"/>
<dbReference type="CDD" id="cd22533">
    <property type="entry name" value="KH-II_YlqC-like"/>
    <property type="match status" value="1"/>
</dbReference>
<dbReference type="InterPro" id="IPR020627">
    <property type="entry name" value="KhpA"/>
</dbReference>
<evidence type="ECO:0000256" key="3">
    <source>
        <dbReference type="HAMAP-Rule" id="MF_00088"/>
    </source>
</evidence>
<dbReference type="GO" id="GO:0009252">
    <property type="term" value="P:peptidoglycan biosynthetic process"/>
    <property type="evidence" value="ECO:0007669"/>
    <property type="project" value="UniProtKB-UniRule"/>
</dbReference>
<dbReference type="Pfam" id="PF13083">
    <property type="entry name" value="KH_KhpA-B"/>
    <property type="match status" value="1"/>
</dbReference>
<comment type="subunit">
    <text evidence="3">Forms a complex with KhpB.</text>
</comment>